<organism evidence="1 2">
    <name type="scientific">Sphingomonas aurantiaca</name>
    <dbReference type="NCBI Taxonomy" id="185949"/>
    <lineage>
        <taxon>Bacteria</taxon>
        <taxon>Pseudomonadati</taxon>
        <taxon>Pseudomonadota</taxon>
        <taxon>Alphaproteobacteria</taxon>
        <taxon>Sphingomonadales</taxon>
        <taxon>Sphingomonadaceae</taxon>
        <taxon>Sphingomonas</taxon>
    </lineage>
</organism>
<protein>
    <submittedName>
        <fullName evidence="1">Uncharacterized protein</fullName>
    </submittedName>
</protein>
<reference evidence="1 2" key="1">
    <citation type="submission" date="2019-09" db="EMBL/GenBank/DDBJ databases">
        <authorList>
            <person name="Dittami M. S."/>
        </authorList>
    </citation>
    <scope>NUCLEOTIDE SEQUENCE [LARGE SCALE GENOMIC DNA]</scope>
    <source>
        <strain evidence="1">SPHINGO391</strain>
    </source>
</reference>
<accession>A0A5E7YUV9</accession>
<evidence type="ECO:0000313" key="2">
    <source>
        <dbReference type="Proteomes" id="UP000326857"/>
    </source>
</evidence>
<dbReference type="AlphaFoldDB" id="A0A5E7YUV9"/>
<name>A0A5E7YUV9_9SPHN</name>
<proteinExistence type="predicted"/>
<evidence type="ECO:0000313" key="1">
    <source>
        <dbReference type="EMBL" id="VVT08975.1"/>
    </source>
</evidence>
<gene>
    <name evidence="1" type="ORF">SPHINGO391_390253</name>
</gene>
<dbReference type="RefSeq" id="WP_151990471.1">
    <property type="nucleotide sequence ID" value="NZ_LR701528.1"/>
</dbReference>
<dbReference type="Proteomes" id="UP000326857">
    <property type="component" value="Unassembled WGS sequence"/>
</dbReference>
<sequence length="193" mass="21275">MNGLRNLAPALQSEIKKSELRPFMGLHINLPDPIYAVTGNATIAYAGNEWTAIGGIASIDTVGEGTDGSATGVKATLYQVPSEFRDDVADQAVRGCLYELYVGALDVAYRNVVGFKKIWVGRLDSYEITDAGETITVSAGGESRMLDQRRPAIKRFTDWWQQRRYPGDVVFQYAAKMVEVPILWAKARQDAVL</sequence>
<dbReference type="EMBL" id="CABVLI010000033">
    <property type="protein sequence ID" value="VVT08975.1"/>
    <property type="molecule type" value="Genomic_DNA"/>
</dbReference>